<organism evidence="2 3">
    <name type="scientific">Glaciihabitans arcticus</name>
    <dbReference type="NCBI Taxonomy" id="2668039"/>
    <lineage>
        <taxon>Bacteria</taxon>
        <taxon>Bacillati</taxon>
        <taxon>Actinomycetota</taxon>
        <taxon>Actinomycetes</taxon>
        <taxon>Micrococcales</taxon>
        <taxon>Microbacteriaceae</taxon>
        <taxon>Glaciihabitans</taxon>
    </lineage>
</organism>
<sequence>MTYGPAESPEPTRNPLALVSFVLGAVAVLIAVVFVFIQAVVLGQGTLLSIGMVSAVHGVVSGVLGVGAIATGAIALIGPKPRKPLAAAGVALGAVEVFNVILGLLTGLIYSLAG</sequence>
<reference evidence="3" key="1">
    <citation type="submission" date="2019-02" db="EMBL/GenBank/DDBJ databases">
        <title>Glaciihabitans arcticus sp. nov., a psychrotolerant bacterium isolated from polar soil.</title>
        <authorList>
            <person name="Dahal R.H."/>
        </authorList>
    </citation>
    <scope>NUCLEOTIDE SEQUENCE [LARGE SCALE GENOMIC DNA]</scope>
    <source>
        <strain evidence="3">RP-3-7</strain>
    </source>
</reference>
<evidence type="ECO:0008006" key="4">
    <source>
        <dbReference type="Google" id="ProtNLM"/>
    </source>
</evidence>
<dbReference type="RefSeq" id="WP_130981545.1">
    <property type="nucleotide sequence ID" value="NZ_SISG01000001.1"/>
</dbReference>
<evidence type="ECO:0000313" key="3">
    <source>
        <dbReference type="Proteomes" id="UP000294194"/>
    </source>
</evidence>
<protein>
    <recommendedName>
        <fullName evidence="4">DUF4190 domain-containing protein</fullName>
    </recommendedName>
</protein>
<keyword evidence="1" id="KW-1133">Transmembrane helix</keyword>
<comment type="caution">
    <text evidence="2">The sequence shown here is derived from an EMBL/GenBank/DDBJ whole genome shotgun (WGS) entry which is preliminary data.</text>
</comment>
<keyword evidence="1" id="KW-0472">Membrane</keyword>
<feature type="transmembrane region" description="Helical" evidence="1">
    <location>
        <begin position="16"/>
        <end position="41"/>
    </location>
</feature>
<name>A0A4Q9GTE0_9MICO</name>
<evidence type="ECO:0000256" key="1">
    <source>
        <dbReference type="SAM" id="Phobius"/>
    </source>
</evidence>
<accession>A0A4Q9GTE0</accession>
<feature type="transmembrane region" description="Helical" evidence="1">
    <location>
        <begin position="85"/>
        <end position="113"/>
    </location>
</feature>
<keyword evidence="3" id="KW-1185">Reference proteome</keyword>
<evidence type="ECO:0000313" key="2">
    <source>
        <dbReference type="EMBL" id="TBN57434.1"/>
    </source>
</evidence>
<gene>
    <name evidence="2" type="ORF">EYE40_08540</name>
</gene>
<keyword evidence="1" id="KW-0812">Transmembrane</keyword>
<feature type="transmembrane region" description="Helical" evidence="1">
    <location>
        <begin position="47"/>
        <end position="78"/>
    </location>
</feature>
<dbReference type="AlphaFoldDB" id="A0A4Q9GTE0"/>
<proteinExistence type="predicted"/>
<dbReference type="Proteomes" id="UP000294194">
    <property type="component" value="Unassembled WGS sequence"/>
</dbReference>
<dbReference type="EMBL" id="SISG01000001">
    <property type="protein sequence ID" value="TBN57434.1"/>
    <property type="molecule type" value="Genomic_DNA"/>
</dbReference>